<dbReference type="Gene3D" id="2.160.20.120">
    <property type="match status" value="1"/>
</dbReference>
<keyword evidence="4" id="KW-1185">Reference proteome</keyword>
<dbReference type="Pfam" id="PF10988">
    <property type="entry name" value="DUF2807"/>
    <property type="match status" value="1"/>
</dbReference>
<evidence type="ECO:0000256" key="1">
    <source>
        <dbReference type="SAM" id="SignalP"/>
    </source>
</evidence>
<gene>
    <name evidence="3" type="ORF">SAMN05443550_103376</name>
</gene>
<dbReference type="RefSeq" id="WP_090555987.1">
    <property type="nucleotide sequence ID" value="NZ_FNRA01000003.1"/>
</dbReference>
<proteinExistence type="predicted"/>
<dbReference type="InterPro" id="IPR021255">
    <property type="entry name" value="DUF2807"/>
</dbReference>
<name>A0A1H4BJV2_9SPHI</name>
<keyword evidence="1" id="KW-0732">Signal</keyword>
<evidence type="ECO:0000259" key="2">
    <source>
        <dbReference type="Pfam" id="PF10988"/>
    </source>
</evidence>
<protein>
    <recommendedName>
        <fullName evidence="2">Putative auto-transporter adhesin head GIN domain-containing protein</fullName>
    </recommendedName>
</protein>
<dbReference type="OrthoDB" id="759627at2"/>
<feature type="signal peptide" evidence="1">
    <location>
        <begin position="1"/>
        <end position="29"/>
    </location>
</feature>
<dbReference type="AlphaFoldDB" id="A0A1H4BJV2"/>
<evidence type="ECO:0000313" key="3">
    <source>
        <dbReference type="EMBL" id="SEA48377.1"/>
    </source>
</evidence>
<feature type="chain" id="PRO_5011708142" description="Putative auto-transporter adhesin head GIN domain-containing protein" evidence="1">
    <location>
        <begin position="30"/>
        <end position="198"/>
    </location>
</feature>
<feature type="domain" description="Putative auto-transporter adhesin head GIN" evidence="2">
    <location>
        <begin position="44"/>
        <end position="182"/>
    </location>
</feature>
<accession>A0A1H4BJV2</accession>
<reference evidence="3 4" key="1">
    <citation type="submission" date="2016-10" db="EMBL/GenBank/DDBJ databases">
        <authorList>
            <person name="de Groot N.N."/>
        </authorList>
    </citation>
    <scope>NUCLEOTIDE SEQUENCE [LARGE SCALE GENOMIC DNA]</scope>
    <source>
        <strain evidence="3 4">DSM 19033</strain>
    </source>
</reference>
<dbReference type="Proteomes" id="UP000198850">
    <property type="component" value="Unassembled WGS sequence"/>
</dbReference>
<dbReference type="EMBL" id="FNRA01000003">
    <property type="protein sequence ID" value="SEA48377.1"/>
    <property type="molecule type" value="Genomic_DNA"/>
</dbReference>
<sequence>MKTLFNTVLKSSSLAIVLFASVFSLTASAATVTINKGAAGWDIKKVIVTGNTKVLLVQNNQEYVTMEDLDMKKVSVKQTGNTLTINSTESSPVTVTVYVKDLYRIDASEKASVRTVGKFNVANLQVMLKDDASARVKANTESIYTVINDRANLELIGKTDKHIYEIAGIAKMDTDKFAATKSQYTKVYDKAVTFNAKN</sequence>
<evidence type="ECO:0000313" key="4">
    <source>
        <dbReference type="Proteomes" id="UP000198850"/>
    </source>
</evidence>
<organism evidence="3 4">
    <name type="scientific">Pedobacter hartonius</name>
    <dbReference type="NCBI Taxonomy" id="425514"/>
    <lineage>
        <taxon>Bacteria</taxon>
        <taxon>Pseudomonadati</taxon>
        <taxon>Bacteroidota</taxon>
        <taxon>Sphingobacteriia</taxon>
        <taxon>Sphingobacteriales</taxon>
        <taxon>Sphingobacteriaceae</taxon>
        <taxon>Pedobacter</taxon>
    </lineage>
</organism>